<dbReference type="EMBL" id="JBKBDD010000006">
    <property type="protein sequence ID" value="MFN6545067.1"/>
    <property type="molecule type" value="Genomic_DNA"/>
</dbReference>
<protein>
    <submittedName>
        <fullName evidence="3">Universal stress protein</fullName>
    </submittedName>
</protein>
<dbReference type="RefSeq" id="WP_409543882.1">
    <property type="nucleotide sequence ID" value="NZ_JBKBDD010000006.1"/>
</dbReference>
<accession>A0ABW9LDK3</accession>
<dbReference type="InterPro" id="IPR006016">
    <property type="entry name" value="UspA"/>
</dbReference>
<evidence type="ECO:0000313" key="4">
    <source>
        <dbReference type="Proteomes" id="UP001635816"/>
    </source>
</evidence>
<dbReference type="Pfam" id="PF00582">
    <property type="entry name" value="Usp"/>
    <property type="match status" value="1"/>
</dbReference>
<comment type="caution">
    <text evidence="3">The sequence shown here is derived from an EMBL/GenBank/DDBJ whole genome shotgun (WGS) entry which is preliminary data.</text>
</comment>
<proteinExistence type="inferred from homology"/>
<dbReference type="InterPro" id="IPR006015">
    <property type="entry name" value="Universal_stress_UspA"/>
</dbReference>
<evidence type="ECO:0000313" key="3">
    <source>
        <dbReference type="EMBL" id="MFN6545067.1"/>
    </source>
</evidence>
<gene>
    <name evidence="3" type="ORF">ACK4CT_17925</name>
</gene>
<evidence type="ECO:0000259" key="2">
    <source>
        <dbReference type="Pfam" id="PF00582"/>
    </source>
</evidence>
<reference evidence="3 4" key="1">
    <citation type="submission" date="2024-12" db="EMBL/GenBank/DDBJ databases">
        <title>The coexistence of Mycolicibacterium septicum and Mycolicibacterium nivoides in clinical samples.</title>
        <authorList>
            <person name="Wang C."/>
            <person name="Feng Y."/>
            <person name="Zong Z."/>
        </authorList>
    </citation>
    <scope>NUCLEOTIDE SEQUENCE [LARGE SCALE GENOMIC DNA]</scope>
    <source>
        <strain evidence="3 4">120309</strain>
    </source>
</reference>
<dbReference type="Gene3D" id="3.40.50.620">
    <property type="entry name" value="HUPs"/>
    <property type="match status" value="2"/>
</dbReference>
<dbReference type="PRINTS" id="PR01438">
    <property type="entry name" value="UNVRSLSTRESS"/>
</dbReference>
<keyword evidence="4" id="KW-1185">Reference proteome</keyword>
<dbReference type="InterPro" id="IPR014729">
    <property type="entry name" value="Rossmann-like_a/b/a_fold"/>
</dbReference>
<sequence length="274" mass="29361">MWNSSAPVTVCTDGSDAAIGAAKWAIPEALNRDVPLRIIHVIPEESDADDRPGQSDRFSLEIQYAESSLRQAVAAVDSANNAVKVETEILWGPVESVLIEESGHSSMLCLGSVGIGPIARAILGSTAATVAPNAHCPVAIIRKHDESPRTGPQWIAVGVEDRADNEPVIEAALKEARLRHSPILAVGIRQRDFGDIAYDEMDRRVAEWKQLYPDVHIRPVASPGGIAGFLAEYGHNSIQLAVVGRVDANTIAQIIGPHGHAVIRHSDCSLLVVH</sequence>
<dbReference type="PANTHER" id="PTHR46268">
    <property type="entry name" value="STRESS RESPONSE PROTEIN NHAX"/>
    <property type="match status" value="1"/>
</dbReference>
<evidence type="ECO:0000256" key="1">
    <source>
        <dbReference type="ARBA" id="ARBA00008791"/>
    </source>
</evidence>
<comment type="similarity">
    <text evidence="1">Belongs to the universal stress protein A family.</text>
</comment>
<dbReference type="Proteomes" id="UP001635816">
    <property type="component" value="Unassembled WGS sequence"/>
</dbReference>
<dbReference type="SUPFAM" id="SSF52402">
    <property type="entry name" value="Adenine nucleotide alpha hydrolases-like"/>
    <property type="match status" value="2"/>
</dbReference>
<name>A0ABW9LDK3_9MYCO</name>
<organism evidence="3 4">
    <name type="scientific">Mycolicibacterium nivoides</name>
    <dbReference type="NCBI Taxonomy" id="2487344"/>
    <lineage>
        <taxon>Bacteria</taxon>
        <taxon>Bacillati</taxon>
        <taxon>Actinomycetota</taxon>
        <taxon>Actinomycetes</taxon>
        <taxon>Mycobacteriales</taxon>
        <taxon>Mycobacteriaceae</taxon>
        <taxon>Mycolicibacterium</taxon>
    </lineage>
</organism>
<dbReference type="PANTHER" id="PTHR46268:SF6">
    <property type="entry name" value="UNIVERSAL STRESS PROTEIN UP12"/>
    <property type="match status" value="1"/>
</dbReference>
<feature type="domain" description="UspA" evidence="2">
    <location>
        <begin position="8"/>
        <end position="142"/>
    </location>
</feature>